<feature type="region of interest" description="Disordered" evidence="1">
    <location>
        <begin position="17"/>
        <end position="36"/>
    </location>
</feature>
<dbReference type="EMBL" id="BPLQ01013037">
    <property type="protein sequence ID" value="GIY69431.1"/>
    <property type="molecule type" value="Genomic_DNA"/>
</dbReference>
<feature type="non-terminal residue" evidence="2">
    <location>
        <position position="1"/>
    </location>
</feature>
<keyword evidence="3" id="KW-1185">Reference proteome</keyword>
<gene>
    <name evidence="2" type="ORF">CDAR_47271</name>
</gene>
<feature type="compositionally biased region" description="Low complexity" evidence="1">
    <location>
        <begin position="22"/>
        <end position="36"/>
    </location>
</feature>
<comment type="caution">
    <text evidence="2">The sequence shown here is derived from an EMBL/GenBank/DDBJ whole genome shotgun (WGS) entry which is preliminary data.</text>
</comment>
<name>A0AAV4VH22_9ARAC</name>
<evidence type="ECO:0000256" key="1">
    <source>
        <dbReference type="SAM" id="MobiDB-lite"/>
    </source>
</evidence>
<proteinExistence type="predicted"/>
<dbReference type="AlphaFoldDB" id="A0AAV4VH22"/>
<reference evidence="2 3" key="1">
    <citation type="submission" date="2021-06" db="EMBL/GenBank/DDBJ databases">
        <title>Caerostris darwini draft genome.</title>
        <authorList>
            <person name="Kono N."/>
            <person name="Arakawa K."/>
        </authorList>
    </citation>
    <scope>NUCLEOTIDE SEQUENCE [LARGE SCALE GENOMIC DNA]</scope>
</reference>
<organism evidence="2 3">
    <name type="scientific">Caerostris darwini</name>
    <dbReference type="NCBI Taxonomy" id="1538125"/>
    <lineage>
        <taxon>Eukaryota</taxon>
        <taxon>Metazoa</taxon>
        <taxon>Ecdysozoa</taxon>
        <taxon>Arthropoda</taxon>
        <taxon>Chelicerata</taxon>
        <taxon>Arachnida</taxon>
        <taxon>Araneae</taxon>
        <taxon>Araneomorphae</taxon>
        <taxon>Entelegynae</taxon>
        <taxon>Araneoidea</taxon>
        <taxon>Araneidae</taxon>
        <taxon>Caerostris</taxon>
    </lineage>
</organism>
<sequence length="88" mass="10150">FAVYLYSTLRYRPEAYEHNRTTHSSSPPTPTPIHHSYQIPILPITSEISRSLRKHRTMGRELPTAYERQATQKTVKVTAPTFDCHPGE</sequence>
<evidence type="ECO:0000313" key="2">
    <source>
        <dbReference type="EMBL" id="GIY69431.1"/>
    </source>
</evidence>
<protein>
    <submittedName>
        <fullName evidence="2">Uncharacterized protein</fullName>
    </submittedName>
</protein>
<evidence type="ECO:0000313" key="3">
    <source>
        <dbReference type="Proteomes" id="UP001054837"/>
    </source>
</evidence>
<dbReference type="Proteomes" id="UP001054837">
    <property type="component" value="Unassembled WGS sequence"/>
</dbReference>
<accession>A0AAV4VH22</accession>